<gene>
    <name evidence="2" type="ORF">PPERSA_12842</name>
</gene>
<evidence type="ECO:0008006" key="4">
    <source>
        <dbReference type="Google" id="ProtNLM"/>
    </source>
</evidence>
<evidence type="ECO:0000256" key="1">
    <source>
        <dbReference type="SAM" id="Phobius"/>
    </source>
</evidence>
<organism evidence="2 3">
    <name type="scientific">Pseudocohnilembus persalinus</name>
    <name type="common">Ciliate</name>
    <dbReference type="NCBI Taxonomy" id="266149"/>
    <lineage>
        <taxon>Eukaryota</taxon>
        <taxon>Sar</taxon>
        <taxon>Alveolata</taxon>
        <taxon>Ciliophora</taxon>
        <taxon>Intramacronucleata</taxon>
        <taxon>Oligohymenophorea</taxon>
        <taxon>Scuticociliatia</taxon>
        <taxon>Philasterida</taxon>
        <taxon>Pseudocohnilembidae</taxon>
        <taxon>Pseudocohnilembus</taxon>
    </lineage>
</organism>
<dbReference type="AlphaFoldDB" id="A0A0V0QUV1"/>
<proteinExistence type="predicted"/>
<protein>
    <recommendedName>
        <fullName evidence="4">Transmembrane protein</fullName>
    </recommendedName>
</protein>
<dbReference type="Proteomes" id="UP000054937">
    <property type="component" value="Unassembled WGS sequence"/>
</dbReference>
<evidence type="ECO:0000313" key="2">
    <source>
        <dbReference type="EMBL" id="KRX06153.1"/>
    </source>
</evidence>
<evidence type="ECO:0000313" key="3">
    <source>
        <dbReference type="Proteomes" id="UP000054937"/>
    </source>
</evidence>
<dbReference type="OrthoDB" id="286901at2759"/>
<keyword evidence="1" id="KW-0472">Membrane</keyword>
<feature type="transmembrane region" description="Helical" evidence="1">
    <location>
        <begin position="384"/>
        <end position="405"/>
    </location>
</feature>
<keyword evidence="1" id="KW-1133">Transmembrane helix</keyword>
<dbReference type="EMBL" id="LDAU01000099">
    <property type="protein sequence ID" value="KRX06153.1"/>
    <property type="molecule type" value="Genomic_DNA"/>
</dbReference>
<keyword evidence="1" id="KW-0812">Transmembrane</keyword>
<sequence>MNKSDGESVNDFDFEEGPQFKFIPFFLQTLGDDELDSSQGSTQKIELNKHKLDLSEENKQNQEEQIDKNSVILNINPFNDKLNKTNSYINQQYLSQEPNNRCLQQKNNKFKSADYYQQIQSIKPNTMKDIKKKSIKPFNSQYKTQYQRSLSSEFQKDQLFKQEINIENSMMNETQDKIMNQSQLSINKISQPNIEKSMVIYKLKKKQSLNKTLPQDKEKQFNQEFKISQVKFKSNYGYTYSPIFNKLKTDLVNQKEELDLLTKWGYQEDETIENYIEMSLKKQEIEKSLFYFEFMTKIKPEIKEKVSNYRYQANLSFNNSLLYQLEMKRKLFLMSQLSNLISPKKQENLENYKKLYPTINLLCLLSLRAWENLRKITLDYGSTFFIRLSLMLSFYAFYSLIIVALSV</sequence>
<reference evidence="2 3" key="1">
    <citation type="journal article" date="2015" name="Sci. Rep.">
        <title>Genome of the facultative scuticociliatosis pathogen Pseudocohnilembus persalinus provides insight into its virulence through horizontal gene transfer.</title>
        <authorList>
            <person name="Xiong J."/>
            <person name="Wang G."/>
            <person name="Cheng J."/>
            <person name="Tian M."/>
            <person name="Pan X."/>
            <person name="Warren A."/>
            <person name="Jiang C."/>
            <person name="Yuan D."/>
            <person name="Miao W."/>
        </authorList>
    </citation>
    <scope>NUCLEOTIDE SEQUENCE [LARGE SCALE GENOMIC DNA]</scope>
    <source>
        <strain evidence="2">36N120E</strain>
    </source>
</reference>
<keyword evidence="3" id="KW-1185">Reference proteome</keyword>
<dbReference type="InParanoid" id="A0A0V0QUV1"/>
<accession>A0A0V0QUV1</accession>
<comment type="caution">
    <text evidence="2">The sequence shown here is derived from an EMBL/GenBank/DDBJ whole genome shotgun (WGS) entry which is preliminary data.</text>
</comment>
<name>A0A0V0QUV1_PSEPJ</name>